<sequence>MVNNNEIKITKHMTPPFQLRRLSEIRHLLPDDTAAARDHDYRQSPDFKDYQQSFAENVEEIYKMPGMDEADKDAIRDALAQHPPDGNPDEWVLTLGFDQPEKGDWEMEDLDLDNIWETLSFNKPGDLPEGEPPFVYL</sequence>
<feature type="non-terminal residue" evidence="1">
    <location>
        <position position="137"/>
    </location>
</feature>
<evidence type="ECO:0000313" key="2">
    <source>
        <dbReference type="Proteomes" id="UP000267469"/>
    </source>
</evidence>
<accession>A0A3N0DYH7</accession>
<keyword evidence="2" id="KW-1185">Reference proteome</keyword>
<dbReference type="Proteomes" id="UP000267469">
    <property type="component" value="Unassembled WGS sequence"/>
</dbReference>
<gene>
    <name evidence="1" type="ORF">ED312_19250</name>
</gene>
<dbReference type="EMBL" id="RJTM01000129">
    <property type="protein sequence ID" value="RNL80627.1"/>
    <property type="molecule type" value="Genomic_DNA"/>
</dbReference>
<name>A0A3N0DYH7_SINP1</name>
<evidence type="ECO:0000313" key="1">
    <source>
        <dbReference type="EMBL" id="RNL80627.1"/>
    </source>
</evidence>
<proteinExistence type="predicted"/>
<dbReference type="AlphaFoldDB" id="A0A3N0DYH7"/>
<organism evidence="1 2">
    <name type="scientific">Sinomicrobium pectinilyticum</name>
    <dbReference type="NCBI Taxonomy" id="1084421"/>
    <lineage>
        <taxon>Bacteria</taxon>
        <taxon>Pseudomonadati</taxon>
        <taxon>Bacteroidota</taxon>
        <taxon>Flavobacteriia</taxon>
        <taxon>Flavobacteriales</taxon>
        <taxon>Flavobacteriaceae</taxon>
        <taxon>Sinomicrobium</taxon>
    </lineage>
</organism>
<protein>
    <submittedName>
        <fullName evidence="1">Uncharacterized protein</fullName>
    </submittedName>
</protein>
<reference evidence="1 2" key="1">
    <citation type="submission" date="2018-10" db="EMBL/GenBank/DDBJ databases">
        <title>Sinomicrobium pectinilyticum sp. nov., a pectinase-producing bacterium isolated from alkaline and saline soil, and emended description of the genus Sinomicrobium.</title>
        <authorList>
            <person name="Cheng B."/>
            <person name="Li C."/>
            <person name="Lai Q."/>
            <person name="Du M."/>
            <person name="Shao Z."/>
            <person name="Xu P."/>
            <person name="Yang C."/>
        </authorList>
    </citation>
    <scope>NUCLEOTIDE SEQUENCE [LARGE SCALE GENOMIC DNA]</scope>
    <source>
        <strain evidence="1 2">5DNS001</strain>
    </source>
</reference>
<comment type="caution">
    <text evidence="1">The sequence shown here is derived from an EMBL/GenBank/DDBJ whole genome shotgun (WGS) entry which is preliminary data.</text>
</comment>